<dbReference type="CDD" id="cd07341">
    <property type="entry name" value="M56_BlaR1_MecR1_like"/>
    <property type="match status" value="1"/>
</dbReference>
<dbReference type="InterPro" id="IPR008756">
    <property type="entry name" value="Peptidase_M56"/>
</dbReference>
<dbReference type="EMBL" id="VDCQ01000001">
    <property type="protein sequence ID" value="TNJ68092.1"/>
    <property type="molecule type" value="Genomic_DNA"/>
</dbReference>
<feature type="transmembrane region" description="Helical" evidence="1">
    <location>
        <begin position="143"/>
        <end position="164"/>
    </location>
</feature>
<comment type="caution">
    <text evidence="3">The sequence shown here is derived from an EMBL/GenBank/DDBJ whole genome shotgun (WGS) entry which is preliminary data.</text>
</comment>
<keyword evidence="1" id="KW-0472">Membrane</keyword>
<sequence length="511" mass="57203">MILLHVIVMKVLDLTLSASVLVVVALALRRFGARWSSPRVVRWLWFILLVKLAVPFNVPSPFSVENWTDIWFYHHPYSVNRALEAAGAGWNGAQEAWTNLWGTTDSGYASGRIEDSISAEKAGWAPDPDVVKLSRQSDGLQSILTGAGMIWLGGFIASLALWTIRSRKARRLVAHALPCGDTRVLSLFQHCKEEAGVKKNVRLMVSGTIYPVLYGLFKPRLLLPYDYASLYDAGELRHILLHELNHVRQYDIAVLRLSRLLQAVHWFNPLIRLAVGKIRDDVEISCDARVLRRMSAEEQLRYGMLLIKQGELNHRFVHPDYTGAQWAAGRSQLKERILKIAGYASIKGGKLSSFISAVVLVLMCGGFLTGSNLYAEVEGSKTTNPTLYVFWLADHANPRSMAVIDSISNQMTGMSGPDEEAVMLLKEAVMQSAFRQAMNRLEVLSGLNPDRPVVIRSDRIQEELDRRGLDTGRLWVTLKYDYTHIKAFAFGLGKSTLVDLTDSGLNDEIEL</sequence>
<organism evidence="3 4">
    <name type="scientific">Paenibacillus hemerocallicola</name>
    <dbReference type="NCBI Taxonomy" id="1172614"/>
    <lineage>
        <taxon>Bacteria</taxon>
        <taxon>Bacillati</taxon>
        <taxon>Bacillota</taxon>
        <taxon>Bacilli</taxon>
        <taxon>Bacillales</taxon>
        <taxon>Paenibacillaceae</taxon>
        <taxon>Paenibacillus</taxon>
    </lineage>
</organism>
<dbReference type="PANTHER" id="PTHR34978">
    <property type="entry name" value="POSSIBLE SENSOR-TRANSDUCER PROTEIN BLAR"/>
    <property type="match status" value="1"/>
</dbReference>
<keyword evidence="1" id="KW-1133">Transmembrane helix</keyword>
<accession>A0A5C4TH72</accession>
<dbReference type="InterPro" id="IPR052173">
    <property type="entry name" value="Beta-lactam_resp_regulator"/>
</dbReference>
<dbReference type="Pfam" id="PF05569">
    <property type="entry name" value="Peptidase_M56"/>
    <property type="match status" value="1"/>
</dbReference>
<dbReference type="AlphaFoldDB" id="A0A5C4TH72"/>
<gene>
    <name evidence="3" type="ORF">FE784_00030</name>
</gene>
<feature type="transmembrane region" description="Helical" evidence="1">
    <location>
        <begin position="6"/>
        <end position="28"/>
    </location>
</feature>
<protein>
    <submittedName>
        <fullName evidence="3">M56 family metallopeptidase</fullName>
    </submittedName>
</protein>
<dbReference type="RefSeq" id="WP_139600069.1">
    <property type="nucleotide sequence ID" value="NZ_VDCQ01000001.1"/>
</dbReference>
<feature type="transmembrane region" description="Helical" evidence="1">
    <location>
        <begin position="40"/>
        <end position="58"/>
    </location>
</feature>
<dbReference type="Proteomes" id="UP000307943">
    <property type="component" value="Unassembled WGS sequence"/>
</dbReference>
<name>A0A5C4TH72_9BACL</name>
<proteinExistence type="predicted"/>
<dbReference type="PANTHER" id="PTHR34978:SF3">
    <property type="entry name" value="SLR0241 PROTEIN"/>
    <property type="match status" value="1"/>
</dbReference>
<evidence type="ECO:0000313" key="4">
    <source>
        <dbReference type="Proteomes" id="UP000307943"/>
    </source>
</evidence>
<evidence type="ECO:0000256" key="1">
    <source>
        <dbReference type="SAM" id="Phobius"/>
    </source>
</evidence>
<keyword evidence="1" id="KW-0812">Transmembrane</keyword>
<reference evidence="3 4" key="1">
    <citation type="submission" date="2019-05" db="EMBL/GenBank/DDBJ databases">
        <title>We sequenced the genome of Paenibacillus hemerocallicola KCTC 33185 for further insight into its adaptation and study the phylogeny of Paenibacillus.</title>
        <authorList>
            <person name="Narsing Rao M.P."/>
        </authorList>
    </citation>
    <scope>NUCLEOTIDE SEQUENCE [LARGE SCALE GENOMIC DNA]</scope>
    <source>
        <strain evidence="3 4">KCTC 33185</strain>
    </source>
</reference>
<feature type="transmembrane region" description="Helical" evidence="1">
    <location>
        <begin position="354"/>
        <end position="375"/>
    </location>
</feature>
<evidence type="ECO:0000259" key="2">
    <source>
        <dbReference type="Pfam" id="PF05569"/>
    </source>
</evidence>
<evidence type="ECO:0000313" key="3">
    <source>
        <dbReference type="EMBL" id="TNJ68092.1"/>
    </source>
</evidence>
<dbReference type="OrthoDB" id="9762883at2"/>
<feature type="domain" description="Peptidase M56" evidence="2">
    <location>
        <begin position="10"/>
        <end position="338"/>
    </location>
</feature>
<keyword evidence="4" id="KW-1185">Reference proteome</keyword>